<feature type="compositionally biased region" description="Pro residues" evidence="1">
    <location>
        <begin position="447"/>
        <end position="458"/>
    </location>
</feature>
<dbReference type="InterPro" id="IPR006976">
    <property type="entry name" value="VanZ-like"/>
</dbReference>
<evidence type="ECO:0000313" key="4">
    <source>
        <dbReference type="EMBL" id="MDT0426808.1"/>
    </source>
</evidence>
<keyword evidence="2" id="KW-0812">Transmembrane</keyword>
<evidence type="ECO:0000259" key="3">
    <source>
        <dbReference type="Pfam" id="PF04892"/>
    </source>
</evidence>
<protein>
    <submittedName>
        <fullName evidence="4">VanZ family protein</fullName>
    </submittedName>
</protein>
<feature type="transmembrane region" description="Helical" evidence="2">
    <location>
        <begin position="83"/>
        <end position="101"/>
    </location>
</feature>
<feature type="transmembrane region" description="Helical" evidence="2">
    <location>
        <begin position="12"/>
        <end position="29"/>
    </location>
</feature>
<feature type="transmembrane region" description="Helical" evidence="2">
    <location>
        <begin position="108"/>
        <end position="129"/>
    </location>
</feature>
<keyword evidence="2" id="KW-1133">Transmembrane helix</keyword>
<dbReference type="EMBL" id="JAVREX010000002">
    <property type="protein sequence ID" value="MDT0426808.1"/>
    <property type="molecule type" value="Genomic_DNA"/>
</dbReference>
<evidence type="ECO:0000256" key="1">
    <source>
        <dbReference type="SAM" id="MobiDB-lite"/>
    </source>
</evidence>
<dbReference type="Pfam" id="PF04892">
    <property type="entry name" value="VanZ"/>
    <property type="match status" value="1"/>
</dbReference>
<evidence type="ECO:0000256" key="2">
    <source>
        <dbReference type="SAM" id="Phobius"/>
    </source>
</evidence>
<keyword evidence="2" id="KW-0472">Membrane</keyword>
<feature type="transmembrane region" description="Helical" evidence="2">
    <location>
        <begin position="141"/>
        <end position="159"/>
    </location>
</feature>
<feature type="domain" description="VanZ-like" evidence="3">
    <location>
        <begin position="82"/>
        <end position="149"/>
    </location>
</feature>
<dbReference type="Proteomes" id="UP001183777">
    <property type="component" value="Unassembled WGS sequence"/>
</dbReference>
<feature type="compositionally biased region" description="Acidic residues" evidence="1">
    <location>
        <begin position="461"/>
        <end position="471"/>
    </location>
</feature>
<gene>
    <name evidence="4" type="ORF">RM649_04005</name>
</gene>
<reference evidence="5" key="1">
    <citation type="submission" date="2023-07" db="EMBL/GenBank/DDBJ databases">
        <title>30 novel species of actinomycetes from the DSMZ collection.</title>
        <authorList>
            <person name="Nouioui I."/>
        </authorList>
    </citation>
    <scope>NUCLEOTIDE SEQUENCE [LARGE SCALE GENOMIC DNA]</scope>
    <source>
        <strain evidence="5">DSM 41770</strain>
    </source>
</reference>
<sequence length="471" mass="48759">MLEAVFKDQGAFVLVAAGAVSAAALLAYLKARKHTRRPWSYAGLAAALTAEVGVTLFLPSAGGGSRQCVVVRDLGEPFATEQGLLNLAMFLVVGFLGVLAVRRVVPVFLGASLLSVVTELCQGLIPWIGRSCDSSDVQMNVLGAALGALAGAASVRAFRGALRPLTSALRPTLLAFGTGILVCGVVGSYWITPLAVDPTSLRIAGGAEREAARQAVTAAFGDHERIVNVQVMPGWNGGADTLLIGLETGSAELGGPDGEVFSADFSTPPEQPGPAGFPVAGATAPRNADDALRTATSYAKERFPWALSGTTATSTPVGARAESGWVVAWRGHTDGVVAPTRLDVRIDREGHVAALLARHVKDAPTTFPPRRVSEKRALAAAAAYYPGEVSGAVELLAVRRDGTWRAQWIVPVATAPVTAAGAPVTAVDVVPVYVDAETGRVDERPAPPHGLPTVPPPVAEESVETVELPDS</sequence>
<feature type="transmembrane region" description="Helical" evidence="2">
    <location>
        <begin position="41"/>
        <end position="63"/>
    </location>
</feature>
<organism evidence="4 5">
    <name type="scientific">Streptomyces salyersiae</name>
    <dbReference type="NCBI Taxonomy" id="3075530"/>
    <lineage>
        <taxon>Bacteria</taxon>
        <taxon>Bacillati</taxon>
        <taxon>Actinomycetota</taxon>
        <taxon>Actinomycetes</taxon>
        <taxon>Kitasatosporales</taxon>
        <taxon>Streptomycetaceae</taxon>
        <taxon>Streptomyces</taxon>
    </lineage>
</organism>
<name>A0ABU2RH53_9ACTN</name>
<accession>A0ABU2RH53</accession>
<feature type="region of interest" description="Disordered" evidence="1">
    <location>
        <begin position="440"/>
        <end position="471"/>
    </location>
</feature>
<comment type="caution">
    <text evidence="4">The sequence shown here is derived from an EMBL/GenBank/DDBJ whole genome shotgun (WGS) entry which is preliminary data.</text>
</comment>
<proteinExistence type="predicted"/>
<feature type="transmembrane region" description="Helical" evidence="2">
    <location>
        <begin position="171"/>
        <end position="191"/>
    </location>
</feature>
<evidence type="ECO:0000313" key="5">
    <source>
        <dbReference type="Proteomes" id="UP001183777"/>
    </source>
</evidence>
<keyword evidence="5" id="KW-1185">Reference proteome</keyword>
<dbReference type="RefSeq" id="WP_311654968.1">
    <property type="nucleotide sequence ID" value="NZ_JAVREX010000002.1"/>
</dbReference>